<evidence type="ECO:0000313" key="3">
    <source>
        <dbReference type="Proteomes" id="UP000053958"/>
    </source>
</evidence>
<evidence type="ECO:0000313" key="2">
    <source>
        <dbReference type="EMBL" id="KKA23125.1"/>
    </source>
</evidence>
<dbReference type="EMBL" id="LASV01000111">
    <property type="protein sequence ID" value="KKA23125.1"/>
    <property type="molecule type" value="Genomic_DNA"/>
</dbReference>
<name>A0A0F4YYG4_RASE3</name>
<feature type="compositionally biased region" description="Pro residues" evidence="1">
    <location>
        <begin position="81"/>
        <end position="92"/>
    </location>
</feature>
<comment type="caution">
    <text evidence="2">The sequence shown here is derived from an EMBL/GenBank/DDBJ whole genome shotgun (WGS) entry which is preliminary data.</text>
</comment>
<dbReference type="RefSeq" id="XP_013329737.1">
    <property type="nucleotide sequence ID" value="XM_013474283.1"/>
</dbReference>
<proteinExistence type="predicted"/>
<organism evidence="2 3">
    <name type="scientific">Rasamsonia emersonii (strain ATCC 16479 / CBS 393.64 / IMI 116815)</name>
    <dbReference type="NCBI Taxonomy" id="1408163"/>
    <lineage>
        <taxon>Eukaryota</taxon>
        <taxon>Fungi</taxon>
        <taxon>Dikarya</taxon>
        <taxon>Ascomycota</taxon>
        <taxon>Pezizomycotina</taxon>
        <taxon>Eurotiomycetes</taxon>
        <taxon>Eurotiomycetidae</taxon>
        <taxon>Eurotiales</taxon>
        <taxon>Trichocomaceae</taxon>
        <taxon>Rasamsonia</taxon>
    </lineage>
</organism>
<accession>A0A0F4YYG4</accession>
<dbReference type="AlphaFoldDB" id="A0A0F4YYG4"/>
<reference evidence="2 3" key="1">
    <citation type="submission" date="2015-04" db="EMBL/GenBank/DDBJ databases">
        <authorList>
            <person name="Heijne W.H."/>
            <person name="Fedorova N.D."/>
            <person name="Nierman W.C."/>
            <person name="Vollebregt A.W."/>
            <person name="Zhao Z."/>
            <person name="Wu L."/>
            <person name="Kumar M."/>
            <person name="Stam H."/>
            <person name="van den Berg M.A."/>
            <person name="Pel H.J."/>
        </authorList>
    </citation>
    <scope>NUCLEOTIDE SEQUENCE [LARGE SCALE GENOMIC DNA]</scope>
    <source>
        <strain evidence="2 3">CBS 393.64</strain>
    </source>
</reference>
<protein>
    <submittedName>
        <fullName evidence="2">Uncharacterized protein</fullName>
    </submittedName>
</protein>
<gene>
    <name evidence="2" type="ORF">T310_2851</name>
</gene>
<dbReference type="GeneID" id="25315202"/>
<dbReference type="Proteomes" id="UP000053958">
    <property type="component" value="Unassembled WGS sequence"/>
</dbReference>
<evidence type="ECO:0000256" key="1">
    <source>
        <dbReference type="SAM" id="MobiDB-lite"/>
    </source>
</evidence>
<keyword evidence="3" id="KW-1185">Reference proteome</keyword>
<sequence length="113" mass="12541">MDENEFKPVEQQAVTPPPETLRPLIIKAIRKKPEIGALWLARDKDCALKAGPLRGGMQEHVASRQKRKGLAKILEWKLLRTPPPRNGTPPPRNGTQSPRNGTPPPSSGTQREL</sequence>
<feature type="region of interest" description="Disordered" evidence="1">
    <location>
        <begin position="75"/>
        <end position="113"/>
    </location>
</feature>